<dbReference type="PIRSF" id="PIRSF000350">
    <property type="entry name" value="Mercury_reductase_MerA"/>
    <property type="match status" value="1"/>
</dbReference>
<evidence type="ECO:0000256" key="5">
    <source>
        <dbReference type="ARBA" id="ARBA00023157"/>
    </source>
</evidence>
<keyword evidence="6 10" id="KW-0676">Redox-active center</keyword>
<feature type="domain" description="Pyridine nucleotide-disulphide oxidoreductase dimerisation" evidence="11">
    <location>
        <begin position="345"/>
        <end position="452"/>
    </location>
</feature>
<feature type="domain" description="FAD/NAD(P)-binding" evidence="12">
    <location>
        <begin position="9"/>
        <end position="324"/>
    </location>
</feature>
<evidence type="ECO:0000256" key="4">
    <source>
        <dbReference type="ARBA" id="ARBA00023002"/>
    </source>
</evidence>
<dbReference type="EC" id="1.8.1.7" evidence="13"/>
<dbReference type="InterPro" id="IPR046952">
    <property type="entry name" value="GSHR/TRXR-like"/>
</dbReference>
<keyword evidence="8" id="KW-0520">NAD</keyword>
<comment type="caution">
    <text evidence="13">The sequence shown here is derived from an EMBL/GenBank/DDBJ whole genome shotgun (WGS) entry which is preliminary data.</text>
</comment>
<evidence type="ECO:0000256" key="3">
    <source>
        <dbReference type="ARBA" id="ARBA00022827"/>
    </source>
</evidence>
<dbReference type="RefSeq" id="WP_180676694.1">
    <property type="nucleotide sequence ID" value="NZ_JACCKA010000006.1"/>
</dbReference>
<dbReference type="Gene3D" id="3.50.50.60">
    <property type="entry name" value="FAD/NAD(P)-binding domain"/>
    <property type="match status" value="2"/>
</dbReference>
<feature type="binding site" evidence="8">
    <location>
        <position position="309"/>
    </location>
    <ligand>
        <name>FAD</name>
        <dbReference type="ChEBI" id="CHEBI:57692"/>
    </ligand>
</feature>
<evidence type="ECO:0000259" key="11">
    <source>
        <dbReference type="Pfam" id="PF02852"/>
    </source>
</evidence>
<protein>
    <submittedName>
        <fullName evidence="13">Glutathione-disulfide reductase</fullName>
        <ecNumber evidence="13">1.8.1.7</ecNumber>
    </submittedName>
</protein>
<dbReference type="InterPro" id="IPR001100">
    <property type="entry name" value="Pyr_nuc-diS_OxRdtase"/>
</dbReference>
<name>A0A853J812_9GAMM</name>
<feature type="binding site" evidence="8">
    <location>
        <position position="268"/>
    </location>
    <ligand>
        <name>NAD(+)</name>
        <dbReference type="ChEBI" id="CHEBI:57540"/>
    </ligand>
</feature>
<keyword evidence="2 10" id="KW-0285">Flavoprotein</keyword>
<dbReference type="PRINTS" id="PR00411">
    <property type="entry name" value="PNDRDTASEI"/>
</dbReference>
<feature type="binding site" evidence="8">
    <location>
        <position position="119"/>
    </location>
    <ligand>
        <name>FAD</name>
        <dbReference type="ChEBI" id="CHEBI:57692"/>
    </ligand>
</feature>
<evidence type="ECO:0000313" key="13">
    <source>
        <dbReference type="EMBL" id="NZA24884.1"/>
    </source>
</evidence>
<dbReference type="PRINTS" id="PR00368">
    <property type="entry name" value="FADPNR"/>
</dbReference>
<dbReference type="NCBIfam" id="NF004776">
    <property type="entry name" value="PRK06116.1"/>
    <property type="match status" value="1"/>
</dbReference>
<dbReference type="Pfam" id="PF07992">
    <property type="entry name" value="Pyr_redox_2"/>
    <property type="match status" value="1"/>
</dbReference>
<keyword evidence="3 8" id="KW-0274">FAD</keyword>
<comment type="similarity">
    <text evidence="1 10">Belongs to the class-I pyridine nucleotide-disulfide oxidoreductase family.</text>
</comment>
<dbReference type="Pfam" id="PF02852">
    <property type="entry name" value="Pyr_redox_dim"/>
    <property type="match status" value="1"/>
</dbReference>
<evidence type="ECO:0000256" key="10">
    <source>
        <dbReference type="RuleBase" id="RU003691"/>
    </source>
</evidence>
<dbReference type="Proteomes" id="UP000578091">
    <property type="component" value="Unassembled WGS sequence"/>
</dbReference>
<comment type="cofactor">
    <cofactor evidence="8">
        <name>FAD</name>
        <dbReference type="ChEBI" id="CHEBI:57692"/>
    </cofactor>
    <text evidence="8">Binds 1 FAD per subunit.</text>
</comment>
<dbReference type="AlphaFoldDB" id="A0A853J812"/>
<dbReference type="GO" id="GO:0034599">
    <property type="term" value="P:cellular response to oxidative stress"/>
    <property type="evidence" value="ECO:0007669"/>
    <property type="project" value="TreeGrafter"/>
</dbReference>
<dbReference type="InterPro" id="IPR016156">
    <property type="entry name" value="FAD/NAD-linked_Rdtase_dimer_sf"/>
</dbReference>
<dbReference type="InterPro" id="IPR036188">
    <property type="entry name" value="FAD/NAD-bd_sf"/>
</dbReference>
<feature type="disulfide bond" description="Redox-active" evidence="9">
    <location>
        <begin position="46"/>
        <end position="51"/>
    </location>
</feature>
<evidence type="ECO:0000256" key="2">
    <source>
        <dbReference type="ARBA" id="ARBA00022630"/>
    </source>
</evidence>
<dbReference type="InterPro" id="IPR012999">
    <property type="entry name" value="Pyr_OxRdtase_I_AS"/>
</dbReference>
<keyword evidence="8" id="KW-0547">Nucleotide-binding</keyword>
<reference evidence="13 14" key="1">
    <citation type="submission" date="2020-07" db="EMBL/GenBank/DDBJ databases">
        <title>Luteimonas sp. SJ-92.</title>
        <authorList>
            <person name="Huang X.-X."/>
            <person name="Xu L."/>
            <person name="Sun J.-Q."/>
        </authorList>
    </citation>
    <scope>NUCLEOTIDE SEQUENCE [LARGE SCALE GENOMIC DNA]</scope>
    <source>
        <strain evidence="13 14">SJ-92</strain>
    </source>
</reference>
<dbReference type="InterPro" id="IPR023753">
    <property type="entry name" value="FAD/NAD-binding_dom"/>
</dbReference>
<dbReference type="PANTHER" id="PTHR42737">
    <property type="entry name" value="GLUTATHIONE REDUCTASE"/>
    <property type="match status" value="1"/>
</dbReference>
<evidence type="ECO:0000256" key="7">
    <source>
        <dbReference type="PIRSR" id="PIRSR000350-2"/>
    </source>
</evidence>
<feature type="active site" description="Proton acceptor" evidence="7">
    <location>
        <position position="444"/>
    </location>
</feature>
<dbReference type="SUPFAM" id="SSF55424">
    <property type="entry name" value="FAD/NAD-linked reductases, dimerisation (C-terminal) domain"/>
    <property type="match status" value="1"/>
</dbReference>
<dbReference type="Gene3D" id="3.30.390.30">
    <property type="match status" value="1"/>
</dbReference>
<keyword evidence="14" id="KW-1185">Reference proteome</keyword>
<sequence length="455" mass="48432">MSAAEPLEFDLVVLGGGSGGLAGAFRAAAHGARVALLEPAELGGTCVNAGCVPKKAMWLAAQLASQIGAAAELGFDVPAAPAFDWCEFITDRQRYIEGIHESYRRRLDQAGIVWLPRRGVLHDARTVVADDGTRLHARHVLIATGSHPVRPQVPGAELGGVSDDFFAWRRAPERVALIGGGYISVELAGLLQSLGSRVDLYARGPRLLSRSDGEVVAQLEENYRQLGIGLHFGYRLREVERGGDGRVRLVDADGEAGEAFDALVFAIGRRANTAGIGLERAGVATDARGDIEVDAFQNTSAAGVYAVGDVAGRETLTPVAIAAARRLMDRVFGGREDARLDYDLVPTVVFAHPPIGGVGLTEAQARERHGDSVRVYRTKFRPMLQALVDTPLCSLFKLVCVGEEQRVVGVHLFGEAADEILQGFAVALKLGATLADLHDTVAIHPTSAEELVLMG</sequence>
<organism evidence="13 14">
    <name type="scientific">Luteimonas salinisoli</name>
    <dbReference type="NCBI Taxonomy" id="2752307"/>
    <lineage>
        <taxon>Bacteria</taxon>
        <taxon>Pseudomonadati</taxon>
        <taxon>Pseudomonadota</taxon>
        <taxon>Gammaproteobacteria</taxon>
        <taxon>Lysobacterales</taxon>
        <taxon>Lysobacteraceae</taxon>
        <taxon>Luteimonas</taxon>
    </lineage>
</organism>
<dbReference type="GO" id="GO:0004362">
    <property type="term" value="F:glutathione-disulfide reductase (NADPH) activity"/>
    <property type="evidence" value="ECO:0007669"/>
    <property type="project" value="UniProtKB-EC"/>
</dbReference>
<evidence type="ECO:0000256" key="1">
    <source>
        <dbReference type="ARBA" id="ARBA00007532"/>
    </source>
</evidence>
<dbReference type="GO" id="GO:0006749">
    <property type="term" value="P:glutathione metabolic process"/>
    <property type="evidence" value="ECO:0007669"/>
    <property type="project" value="TreeGrafter"/>
</dbReference>
<dbReference type="GO" id="GO:0005829">
    <property type="term" value="C:cytosol"/>
    <property type="evidence" value="ECO:0007669"/>
    <property type="project" value="TreeGrafter"/>
</dbReference>
<evidence type="ECO:0000313" key="14">
    <source>
        <dbReference type="Proteomes" id="UP000578091"/>
    </source>
</evidence>
<feature type="binding site" evidence="8">
    <location>
        <begin position="144"/>
        <end position="146"/>
    </location>
    <ligand>
        <name>FAD</name>
        <dbReference type="ChEBI" id="CHEBI:57692"/>
    </ligand>
</feature>
<dbReference type="SUPFAM" id="SSF51905">
    <property type="entry name" value="FAD/NAD(P)-binding domain"/>
    <property type="match status" value="1"/>
</dbReference>
<dbReference type="EMBL" id="JACCKA010000006">
    <property type="protein sequence ID" value="NZA24884.1"/>
    <property type="molecule type" value="Genomic_DNA"/>
</dbReference>
<keyword evidence="5" id="KW-1015">Disulfide bond</keyword>
<evidence type="ECO:0000259" key="12">
    <source>
        <dbReference type="Pfam" id="PF07992"/>
    </source>
</evidence>
<dbReference type="GO" id="GO:0045454">
    <property type="term" value="P:cell redox homeostasis"/>
    <property type="evidence" value="ECO:0007669"/>
    <property type="project" value="InterPro"/>
</dbReference>
<dbReference type="InterPro" id="IPR004099">
    <property type="entry name" value="Pyr_nucl-diS_OxRdtase_dimer"/>
</dbReference>
<evidence type="ECO:0000256" key="6">
    <source>
        <dbReference type="ARBA" id="ARBA00023284"/>
    </source>
</evidence>
<keyword evidence="4 10" id="KW-0560">Oxidoreductase</keyword>
<dbReference type="PANTHER" id="PTHR42737:SF2">
    <property type="entry name" value="GLUTATHIONE REDUCTASE"/>
    <property type="match status" value="1"/>
</dbReference>
<feature type="binding site" evidence="8">
    <location>
        <begin position="179"/>
        <end position="186"/>
    </location>
    <ligand>
        <name>NAD(+)</name>
        <dbReference type="ChEBI" id="CHEBI:57540"/>
    </ligand>
</feature>
<proteinExistence type="inferred from homology"/>
<accession>A0A853J812</accession>
<dbReference type="PROSITE" id="PS00076">
    <property type="entry name" value="PYRIDINE_REDOX_1"/>
    <property type="match status" value="1"/>
</dbReference>
<feature type="binding site" evidence="8">
    <location>
        <position position="55"/>
    </location>
    <ligand>
        <name>FAD</name>
        <dbReference type="ChEBI" id="CHEBI:57692"/>
    </ligand>
</feature>
<evidence type="ECO:0000256" key="9">
    <source>
        <dbReference type="PIRSR" id="PIRSR000350-4"/>
    </source>
</evidence>
<gene>
    <name evidence="13" type="primary">gorA</name>
    <name evidence="13" type="ORF">H0E84_00650</name>
</gene>
<evidence type="ECO:0000256" key="8">
    <source>
        <dbReference type="PIRSR" id="PIRSR000350-3"/>
    </source>
</evidence>
<dbReference type="GO" id="GO:0050660">
    <property type="term" value="F:flavin adenine dinucleotide binding"/>
    <property type="evidence" value="ECO:0007669"/>
    <property type="project" value="InterPro"/>
</dbReference>